<sequence>MQIATNRQQRLQDPNFEVIMMLSEAVLRNHVGSSAVMRDQLARFVEISALPNVTVHVVPFRAANPVGPLIGSFTLLEFPALPATKFQEPPVVYVEGHVGALYLEQEADVRRYRTAVDRISRVASDSAQSKRLISDVAREHEG</sequence>
<protein>
    <recommendedName>
        <fullName evidence="1">DUF5753 domain-containing protein</fullName>
    </recommendedName>
</protein>
<name>A0A7W9PCZ5_9NOCA</name>
<feature type="domain" description="DUF5753" evidence="1">
    <location>
        <begin position="3"/>
        <end position="134"/>
    </location>
</feature>
<dbReference type="EMBL" id="JACHIT010000001">
    <property type="protein sequence ID" value="MBB5913641.1"/>
    <property type="molecule type" value="Genomic_DNA"/>
</dbReference>
<dbReference type="Pfam" id="PF19054">
    <property type="entry name" value="DUF5753"/>
    <property type="match status" value="1"/>
</dbReference>
<dbReference type="AlphaFoldDB" id="A0A7W9PCZ5"/>
<keyword evidence="3" id="KW-1185">Reference proteome</keyword>
<evidence type="ECO:0000313" key="2">
    <source>
        <dbReference type="EMBL" id="MBB5913641.1"/>
    </source>
</evidence>
<evidence type="ECO:0000259" key="1">
    <source>
        <dbReference type="Pfam" id="PF19054"/>
    </source>
</evidence>
<dbReference type="InterPro" id="IPR043917">
    <property type="entry name" value="DUF5753"/>
</dbReference>
<reference evidence="2 3" key="1">
    <citation type="submission" date="2020-08" db="EMBL/GenBank/DDBJ databases">
        <title>Sequencing the genomes of 1000 actinobacteria strains.</title>
        <authorList>
            <person name="Klenk H.-P."/>
        </authorList>
    </citation>
    <scope>NUCLEOTIDE SEQUENCE [LARGE SCALE GENOMIC DNA]</scope>
    <source>
        <strain evidence="2 3">DSM 43582</strain>
    </source>
</reference>
<organism evidence="2 3">
    <name type="scientific">Nocardia transvalensis</name>
    <dbReference type="NCBI Taxonomy" id="37333"/>
    <lineage>
        <taxon>Bacteria</taxon>
        <taxon>Bacillati</taxon>
        <taxon>Actinomycetota</taxon>
        <taxon>Actinomycetes</taxon>
        <taxon>Mycobacteriales</taxon>
        <taxon>Nocardiaceae</taxon>
        <taxon>Nocardia</taxon>
    </lineage>
</organism>
<proteinExistence type="predicted"/>
<dbReference type="Proteomes" id="UP000540412">
    <property type="component" value="Unassembled WGS sequence"/>
</dbReference>
<gene>
    <name evidence="2" type="ORF">BJY24_002508</name>
</gene>
<evidence type="ECO:0000313" key="3">
    <source>
        <dbReference type="Proteomes" id="UP000540412"/>
    </source>
</evidence>
<accession>A0A7W9PCZ5</accession>
<comment type="caution">
    <text evidence="2">The sequence shown here is derived from an EMBL/GenBank/DDBJ whole genome shotgun (WGS) entry which is preliminary data.</text>
</comment>